<keyword evidence="2" id="KW-0067">ATP-binding</keyword>
<evidence type="ECO:0000256" key="5">
    <source>
        <dbReference type="SAM" id="Phobius"/>
    </source>
</evidence>
<dbReference type="InterPro" id="IPR005702">
    <property type="entry name" value="Wzc-like_C"/>
</dbReference>
<gene>
    <name evidence="6" type="ORF">PMH09_14485</name>
</gene>
<dbReference type="InterPro" id="IPR027417">
    <property type="entry name" value="P-loop_NTPase"/>
</dbReference>
<dbReference type="RefSeq" id="WP_283759042.1">
    <property type="nucleotide sequence ID" value="NZ_JAQOSQ010000014.1"/>
</dbReference>
<comment type="caution">
    <text evidence="6">The sequence shown here is derived from an EMBL/GenBank/DDBJ whole genome shotgun (WGS) entry which is preliminary data.</text>
</comment>
<sequence length="746" mass="82609">MTSPLIKKYKIALEKYWLAIPLGLLLGAAGGGVFAIMQPPAGLTTFKFQAALQITSPEITISETGESILAQREQLKENPEQLLLTPEVLENIATHSKVSITPKELQKQASIKHNSKLPNLLIITVTLENKFQANKITELLIEETIKQSRNLNTSRLLAIIATLEERLPKVETELRSAEVELEQFIRKTEFDELKRAQLPGAITGNEQQQRQLQLQLESIAAQMRSLERQLGLTPDQAYASAALSADPIIQRLRSQLYELESQELILAQTLRPDNPQMIELRRQLRSSENLLATRAAEVIGGDGLAAPLVSGEQIRRDSSLDPARQALAQELVALQTQQETLQKELAVAQTVSGELRQEYAQLPNTQAEQARLQQRVALKKQFYDTIQARLIDAQTAEAEAVGNLELAQGPQLAERIPPTRPLPMRLLLPAGAVGGSLLGAVAIFGLGMLAKAMQTMEDIRDFVTEREVALLGILPLVEEWKRYGVEVPAIVSPHSPYLDSYERFRSTLRQVEEKPKVVLVTSCTRQEGKTVTAYNLAIASARAGKRTLLVEADLRNPSFAHVFDMAADDLPRLEPLRYYSQLSDCIRFVPSIHNLYIVPSFGPYEYAAAVIESAEMRMLLEDARQRFDFIVVDASSLDMCNDPLMLEGYTDGIVLVTRAGYTVAGPLGDTIDLLEDSEDYRLLGIAINGEETDIQPLLPPVESAVVETAVSDREANGQVVPEPSHNGNGHNGKTPQTPARRWTLRK</sequence>
<evidence type="ECO:0000256" key="2">
    <source>
        <dbReference type="ARBA" id="ARBA00022840"/>
    </source>
</evidence>
<proteinExistence type="predicted"/>
<evidence type="ECO:0000256" key="4">
    <source>
        <dbReference type="SAM" id="MobiDB-lite"/>
    </source>
</evidence>
<keyword evidence="7" id="KW-1185">Reference proteome</keyword>
<keyword evidence="5" id="KW-0812">Transmembrane</keyword>
<feature type="region of interest" description="Disordered" evidence="4">
    <location>
        <begin position="710"/>
        <end position="746"/>
    </location>
</feature>
<name>A0ABT7BYX1_9CYAN</name>
<evidence type="ECO:0000313" key="7">
    <source>
        <dbReference type="Proteomes" id="UP001232992"/>
    </source>
</evidence>
<protein>
    <submittedName>
        <fullName evidence="6">Lipopolysaccharide biosynthesis</fullName>
    </submittedName>
</protein>
<dbReference type="PANTHER" id="PTHR32309:SF31">
    <property type="entry name" value="CAPSULAR EXOPOLYSACCHARIDE FAMILY"/>
    <property type="match status" value="1"/>
</dbReference>
<keyword evidence="1" id="KW-0547">Nucleotide-binding</keyword>
<evidence type="ECO:0000313" key="6">
    <source>
        <dbReference type="EMBL" id="MDJ1184390.1"/>
    </source>
</evidence>
<dbReference type="PANTHER" id="PTHR32309">
    <property type="entry name" value="TYROSINE-PROTEIN KINASE"/>
    <property type="match status" value="1"/>
</dbReference>
<reference evidence="6 7" key="1">
    <citation type="submission" date="2023-01" db="EMBL/GenBank/DDBJ databases">
        <title>Novel diversity within Roseofilum (Cyanobacteria; Desertifilaceae) from marine benthic mats with descriptions of four novel species.</title>
        <authorList>
            <person name="Wang Y."/>
            <person name="Berthold D.E."/>
            <person name="Hu J."/>
            <person name="Lefler F.W."/>
            <person name="Laughinghouse H.D. IV."/>
        </authorList>
    </citation>
    <scope>NUCLEOTIDE SEQUENCE [LARGE SCALE GENOMIC DNA]</scope>
    <source>
        <strain evidence="6 7">BLCC-M143</strain>
    </source>
</reference>
<dbReference type="SUPFAM" id="SSF52540">
    <property type="entry name" value="P-loop containing nucleoside triphosphate hydrolases"/>
    <property type="match status" value="1"/>
</dbReference>
<evidence type="ECO:0000256" key="3">
    <source>
        <dbReference type="SAM" id="Coils"/>
    </source>
</evidence>
<feature type="compositionally biased region" description="Polar residues" evidence="4">
    <location>
        <begin position="725"/>
        <end position="737"/>
    </location>
</feature>
<accession>A0ABT7BYX1</accession>
<organism evidence="6 7">
    <name type="scientific">Roseofilum casamattae BLCC-M143</name>
    <dbReference type="NCBI Taxonomy" id="3022442"/>
    <lineage>
        <taxon>Bacteria</taxon>
        <taxon>Bacillati</taxon>
        <taxon>Cyanobacteriota</taxon>
        <taxon>Cyanophyceae</taxon>
        <taxon>Desertifilales</taxon>
        <taxon>Desertifilaceae</taxon>
        <taxon>Roseofilum</taxon>
        <taxon>Roseofilum casamattae</taxon>
    </lineage>
</organism>
<dbReference type="Proteomes" id="UP001232992">
    <property type="component" value="Unassembled WGS sequence"/>
</dbReference>
<feature type="coiled-coil region" evidence="3">
    <location>
        <begin position="160"/>
        <end position="229"/>
    </location>
</feature>
<dbReference type="EMBL" id="JAQOSQ010000014">
    <property type="protein sequence ID" value="MDJ1184390.1"/>
    <property type="molecule type" value="Genomic_DNA"/>
</dbReference>
<dbReference type="InterPro" id="IPR050445">
    <property type="entry name" value="Bact_polysacc_biosynth/exp"/>
</dbReference>
<evidence type="ECO:0000256" key="1">
    <source>
        <dbReference type="ARBA" id="ARBA00022741"/>
    </source>
</evidence>
<keyword evidence="5" id="KW-1133">Transmembrane helix</keyword>
<keyword evidence="5" id="KW-0472">Membrane</keyword>
<keyword evidence="3" id="KW-0175">Coiled coil</keyword>
<dbReference type="CDD" id="cd05387">
    <property type="entry name" value="BY-kinase"/>
    <property type="match status" value="1"/>
</dbReference>
<feature type="transmembrane region" description="Helical" evidence="5">
    <location>
        <begin position="426"/>
        <end position="450"/>
    </location>
</feature>
<dbReference type="Gene3D" id="3.40.50.300">
    <property type="entry name" value="P-loop containing nucleotide triphosphate hydrolases"/>
    <property type="match status" value="1"/>
</dbReference>